<name>A0A5N6KGD5_MONLA</name>
<proteinExistence type="predicted"/>
<reference evidence="1 2" key="1">
    <citation type="submission" date="2019-06" db="EMBL/GenBank/DDBJ databases">
        <title>Genome Sequence of the Brown Rot Fungal Pathogen Monilinia laxa.</title>
        <authorList>
            <person name="De Miccolis Angelini R.M."/>
            <person name="Landi L."/>
            <person name="Abate D."/>
            <person name="Pollastro S."/>
            <person name="Romanazzi G."/>
            <person name="Faretra F."/>
        </authorList>
    </citation>
    <scope>NUCLEOTIDE SEQUENCE [LARGE SCALE GENOMIC DNA]</scope>
    <source>
        <strain evidence="1 2">Mlax316</strain>
    </source>
</reference>
<dbReference type="EMBL" id="VIGI01000003">
    <property type="protein sequence ID" value="KAB8302836.1"/>
    <property type="molecule type" value="Genomic_DNA"/>
</dbReference>
<evidence type="ECO:0000313" key="2">
    <source>
        <dbReference type="Proteomes" id="UP000326757"/>
    </source>
</evidence>
<keyword evidence="2" id="KW-1185">Reference proteome</keyword>
<dbReference type="Proteomes" id="UP000326757">
    <property type="component" value="Unassembled WGS sequence"/>
</dbReference>
<dbReference type="AlphaFoldDB" id="A0A5N6KGD5"/>
<organism evidence="1 2">
    <name type="scientific">Monilinia laxa</name>
    <name type="common">Brown rot fungus</name>
    <name type="synonym">Sclerotinia laxa</name>
    <dbReference type="NCBI Taxonomy" id="61186"/>
    <lineage>
        <taxon>Eukaryota</taxon>
        <taxon>Fungi</taxon>
        <taxon>Dikarya</taxon>
        <taxon>Ascomycota</taxon>
        <taxon>Pezizomycotina</taxon>
        <taxon>Leotiomycetes</taxon>
        <taxon>Helotiales</taxon>
        <taxon>Sclerotiniaceae</taxon>
        <taxon>Monilinia</taxon>
    </lineage>
</organism>
<protein>
    <submittedName>
        <fullName evidence="1">Uncharacterized protein</fullName>
    </submittedName>
</protein>
<gene>
    <name evidence="1" type="ORF">EYC80_006175</name>
</gene>
<sequence>MVASSIFFYGKLSLELQNDRALHTYRNSSTFDSTCLHNWWPTFEQRMEPVYNSLVPVVDFNAEGVHQLDIMARPGLDHYVILNGKFAAKKGVEE</sequence>
<evidence type="ECO:0000313" key="1">
    <source>
        <dbReference type="EMBL" id="KAB8302836.1"/>
    </source>
</evidence>
<accession>A0A5N6KGD5</accession>
<comment type="caution">
    <text evidence="1">The sequence shown here is derived from an EMBL/GenBank/DDBJ whole genome shotgun (WGS) entry which is preliminary data.</text>
</comment>